<accession>A0A835YSW8</accession>
<evidence type="ECO:0000313" key="1">
    <source>
        <dbReference type="EMBL" id="KAG5178006.1"/>
    </source>
</evidence>
<gene>
    <name evidence="1" type="ORF">JKP88DRAFT_248464</name>
    <name evidence="2" type="ORF">JKP88DRAFT_256171</name>
</gene>
<dbReference type="AlphaFoldDB" id="A0A835YSW8"/>
<proteinExistence type="predicted"/>
<dbReference type="EMBL" id="JAFCMP010000519">
    <property type="protein sequence ID" value="KAG5178006.1"/>
    <property type="molecule type" value="Genomic_DNA"/>
</dbReference>
<sequence>MGGGAAFSYAIPAYPACVLQCCIEEPALNSEVPVEHLIRCLPHFWFKGARHVRYFWTERHPAVPPRMTLEHCLKNYAGANRRCLQRKDTMTTARSRNRKIHANRRKFVIATRRRLRFKSWAAVTRELPDFIYKPVSEGYDNATLRAQVFMRLRDNVPRCLWRAVFRSSQFQQLAEACAEKSADGAPALAPPTHGNAAAHPLLRRARTEIAKRVDSLV</sequence>
<keyword evidence="3" id="KW-1185">Reference proteome</keyword>
<organism evidence="2 3">
    <name type="scientific">Tribonema minus</name>
    <dbReference type="NCBI Taxonomy" id="303371"/>
    <lineage>
        <taxon>Eukaryota</taxon>
        <taxon>Sar</taxon>
        <taxon>Stramenopiles</taxon>
        <taxon>Ochrophyta</taxon>
        <taxon>PX clade</taxon>
        <taxon>Xanthophyceae</taxon>
        <taxon>Tribonematales</taxon>
        <taxon>Tribonemataceae</taxon>
        <taxon>Tribonema</taxon>
    </lineage>
</organism>
<reference evidence="2" key="1">
    <citation type="submission" date="2021-02" db="EMBL/GenBank/DDBJ databases">
        <title>First Annotated Genome of the Yellow-green Alga Tribonema minus.</title>
        <authorList>
            <person name="Mahan K.M."/>
        </authorList>
    </citation>
    <scope>NUCLEOTIDE SEQUENCE</scope>
    <source>
        <strain evidence="2">UTEX B ZZ1240</strain>
    </source>
</reference>
<evidence type="ECO:0000313" key="2">
    <source>
        <dbReference type="EMBL" id="KAG5180636.1"/>
    </source>
</evidence>
<protein>
    <submittedName>
        <fullName evidence="2">Uncharacterized protein</fullName>
    </submittedName>
</protein>
<dbReference type="EMBL" id="JAFCMP010000376">
    <property type="protein sequence ID" value="KAG5180636.1"/>
    <property type="molecule type" value="Genomic_DNA"/>
</dbReference>
<name>A0A835YSW8_9STRA</name>
<evidence type="ECO:0000313" key="3">
    <source>
        <dbReference type="Proteomes" id="UP000664859"/>
    </source>
</evidence>
<comment type="caution">
    <text evidence="2">The sequence shown here is derived from an EMBL/GenBank/DDBJ whole genome shotgun (WGS) entry which is preliminary data.</text>
</comment>
<dbReference type="Proteomes" id="UP000664859">
    <property type="component" value="Unassembled WGS sequence"/>
</dbReference>